<evidence type="ECO:0000256" key="3">
    <source>
        <dbReference type="ARBA" id="ARBA00022692"/>
    </source>
</evidence>
<dbReference type="AlphaFoldDB" id="A0A1H0HJ18"/>
<dbReference type="InterPro" id="IPR000390">
    <property type="entry name" value="Small_drug/metabolite_transptr"/>
</dbReference>
<feature type="transmembrane region" description="Helical" evidence="6">
    <location>
        <begin position="12"/>
        <end position="34"/>
    </location>
</feature>
<keyword evidence="3 6" id="KW-0812">Transmembrane</keyword>
<name>A0A1H0HJ18_9PSED</name>
<evidence type="ECO:0000256" key="4">
    <source>
        <dbReference type="ARBA" id="ARBA00022989"/>
    </source>
</evidence>
<keyword evidence="5 6" id="KW-0472">Membrane</keyword>
<evidence type="ECO:0000256" key="5">
    <source>
        <dbReference type="ARBA" id="ARBA00023136"/>
    </source>
</evidence>
<feature type="transmembrane region" description="Helical" evidence="6">
    <location>
        <begin position="80"/>
        <end position="100"/>
    </location>
</feature>
<sequence length="131" mass="14136">MTFLDPDLTLTVVLLVAFSIVLDVIGQLCFKLGLDRLPELEGGFRLNAFWGQVFNAPLLWAGIGAYALEFFVWLEALSRAPLSLLFPAGALAYCGVVLAGKVVLGETVSRRRWLATLVITVGVMLVCAGHA</sequence>
<accession>A0A1H0HJ18</accession>
<evidence type="ECO:0000313" key="7">
    <source>
        <dbReference type="EMBL" id="SDO18821.1"/>
    </source>
</evidence>
<dbReference type="Gene3D" id="1.10.3730.20">
    <property type="match status" value="1"/>
</dbReference>
<keyword evidence="4 6" id="KW-1133">Transmembrane helix</keyword>
<protein>
    <recommendedName>
        <fullName evidence="9">Transporter</fullName>
    </recommendedName>
</protein>
<dbReference type="InterPro" id="IPR037185">
    <property type="entry name" value="EmrE-like"/>
</dbReference>
<dbReference type="PANTHER" id="PTHR30561:SF9">
    <property type="entry name" value="4-AMINO-4-DEOXY-L-ARABINOSE-PHOSPHOUNDECAPRENOL FLIPPASE SUBUNIT ARNF-RELATED"/>
    <property type="match status" value="1"/>
</dbReference>
<evidence type="ECO:0000256" key="2">
    <source>
        <dbReference type="ARBA" id="ARBA00022475"/>
    </source>
</evidence>
<dbReference type="GO" id="GO:0005886">
    <property type="term" value="C:plasma membrane"/>
    <property type="evidence" value="ECO:0007669"/>
    <property type="project" value="UniProtKB-SubCell"/>
</dbReference>
<keyword evidence="2" id="KW-1003">Cell membrane</keyword>
<evidence type="ECO:0000256" key="1">
    <source>
        <dbReference type="ARBA" id="ARBA00004651"/>
    </source>
</evidence>
<feature type="transmembrane region" description="Helical" evidence="6">
    <location>
        <begin position="112"/>
        <end position="130"/>
    </location>
</feature>
<evidence type="ECO:0000256" key="6">
    <source>
        <dbReference type="SAM" id="Phobius"/>
    </source>
</evidence>
<evidence type="ECO:0000313" key="8">
    <source>
        <dbReference type="Proteomes" id="UP000198827"/>
    </source>
</evidence>
<proteinExistence type="predicted"/>
<dbReference type="EMBL" id="LT629705">
    <property type="protein sequence ID" value="SDO18821.1"/>
    <property type="molecule type" value="Genomic_DNA"/>
</dbReference>
<organism evidence="7 8">
    <name type="scientific">Pseudomonas arsenicoxydans</name>
    <dbReference type="NCBI Taxonomy" id="702115"/>
    <lineage>
        <taxon>Bacteria</taxon>
        <taxon>Pseudomonadati</taxon>
        <taxon>Pseudomonadota</taxon>
        <taxon>Gammaproteobacteria</taxon>
        <taxon>Pseudomonadales</taxon>
        <taxon>Pseudomonadaceae</taxon>
        <taxon>Pseudomonas</taxon>
    </lineage>
</organism>
<feature type="transmembrane region" description="Helical" evidence="6">
    <location>
        <begin position="46"/>
        <end position="68"/>
    </location>
</feature>
<gene>
    <name evidence="7" type="ORF">SAMN04489798_2274</name>
</gene>
<comment type="subcellular location">
    <subcellularLocation>
        <location evidence="1">Cell membrane</location>
        <topology evidence="1">Multi-pass membrane protein</topology>
    </subcellularLocation>
</comment>
<dbReference type="PANTHER" id="PTHR30561">
    <property type="entry name" value="SMR FAMILY PROTON-DEPENDENT DRUG EFFLUX TRANSPORTER SUGE"/>
    <property type="match status" value="1"/>
</dbReference>
<reference evidence="7 8" key="1">
    <citation type="submission" date="2016-10" db="EMBL/GenBank/DDBJ databases">
        <authorList>
            <person name="de Groot N.N."/>
        </authorList>
    </citation>
    <scope>NUCLEOTIDE SEQUENCE [LARGE SCALE GENOMIC DNA]</scope>
    <source>
        <strain evidence="7 8">CECT 7543</strain>
    </source>
</reference>
<evidence type="ECO:0008006" key="9">
    <source>
        <dbReference type="Google" id="ProtNLM"/>
    </source>
</evidence>
<dbReference type="SUPFAM" id="SSF103481">
    <property type="entry name" value="Multidrug resistance efflux transporter EmrE"/>
    <property type="match status" value="1"/>
</dbReference>
<dbReference type="GO" id="GO:0022857">
    <property type="term" value="F:transmembrane transporter activity"/>
    <property type="evidence" value="ECO:0007669"/>
    <property type="project" value="InterPro"/>
</dbReference>
<dbReference type="Proteomes" id="UP000198827">
    <property type="component" value="Chromosome I"/>
</dbReference>